<dbReference type="Gene3D" id="1.10.357.50">
    <property type="match status" value="1"/>
</dbReference>
<dbReference type="Pfam" id="PF25761">
    <property type="entry name" value="TPR_PATROL1"/>
    <property type="match status" value="1"/>
</dbReference>
<feature type="domain" description="MHD2" evidence="2">
    <location>
        <begin position="472"/>
        <end position="582"/>
    </location>
</feature>
<dbReference type="AlphaFoldDB" id="A0A2N9EJV8"/>
<dbReference type="PROSITE" id="PS51259">
    <property type="entry name" value="MHD2"/>
    <property type="match status" value="1"/>
</dbReference>
<evidence type="ECO:0008006" key="4">
    <source>
        <dbReference type="Google" id="ProtNLM"/>
    </source>
</evidence>
<proteinExistence type="predicted"/>
<evidence type="ECO:0000259" key="2">
    <source>
        <dbReference type="PROSITE" id="PS51259"/>
    </source>
</evidence>
<evidence type="ECO:0000313" key="3">
    <source>
        <dbReference type="EMBL" id="SPC75082.1"/>
    </source>
</evidence>
<feature type="domain" description="MHD1" evidence="1">
    <location>
        <begin position="175"/>
        <end position="316"/>
    </location>
</feature>
<dbReference type="PANTHER" id="PTHR31280:SF3">
    <property type="entry name" value="DNA TOPOISOMERASE 4 SUBUNIT B (DUF810)"/>
    <property type="match status" value="1"/>
</dbReference>
<dbReference type="PROSITE" id="PS51258">
    <property type="entry name" value="MHD1"/>
    <property type="match status" value="1"/>
</dbReference>
<protein>
    <recommendedName>
        <fullName evidence="4">MHD1 domain-containing protein</fullName>
    </recommendedName>
</protein>
<sequence length="656" mass="74415">MTAHAWEVTRDAKSQENLIRLNASNESATRKLKTYVERSIRAAYRRVASTIDLESKVVRTHPLALLANELRLIAQREFSVFCPVLRDWCPESGMIAAMRLHQIYGERLKPFLEGVSSLSEDVRSVLPAAHMLDHDLTQLYISACEENRQHHDLNQDLDHYPSDVDMIIVFWGLNNAHTLELDSIRHNVYCALLMLLGPMFVANNIGLGDVGVQMVSMLELIIIGEVAKPIILDWVIAQNSRILEWTGRVFDLEEWEPLSSQQRMATSIVEVFRIIEETVDQFFGLNLSMDITHLQALLSIIFHSLDAYLLKLLNQLVDKNHLYPLAPPLTRYEETVIPIMKKKVLEHKLLEDDVSKKLKELTVSKLCIRLNTLKYIQKQIGVLEDGIRKSWALIRPSAGQRWAEEDPLETSENSLLSCSEAVDELFVTTFNSIRDTATDAISKICDFTGARVVFWDLRDAFLFFLYRGNVEGARLDGVLPQIDTVLDHICGLIDDTIRDLVVFSICRASLEGYVWVLLNGGPSRAFSDSDITIMEDDLNMLKEFFIADGEGLPRSSVEQEANFAEQILSLYSIQTGTVIQMLMTASEQISTGLDSLNRDSHYDDTPSEDLSLRSPLISDLLKRSSSFRWSNNGQSSFNSFKKKLIEATSDIRNVAW</sequence>
<dbReference type="InterPro" id="IPR057984">
    <property type="entry name" value="PATROL1_C"/>
</dbReference>
<name>A0A2N9EJV8_FAGSY</name>
<dbReference type="EMBL" id="OIVN01000144">
    <property type="protein sequence ID" value="SPC75082.1"/>
    <property type="molecule type" value="Genomic_DNA"/>
</dbReference>
<dbReference type="PANTHER" id="PTHR31280">
    <property type="entry name" value="PROTEIN UNC-13 HOMOLOG"/>
    <property type="match status" value="1"/>
</dbReference>
<accession>A0A2N9EJV8</accession>
<gene>
    <name evidence="3" type="ORF">FSB_LOCUS2964</name>
</gene>
<dbReference type="InterPro" id="IPR014772">
    <property type="entry name" value="Munc13_dom-2"/>
</dbReference>
<dbReference type="InterPro" id="IPR008528">
    <property type="entry name" value="unc-13_homologue"/>
</dbReference>
<reference evidence="3" key="1">
    <citation type="submission" date="2018-02" db="EMBL/GenBank/DDBJ databases">
        <authorList>
            <person name="Cohen D.B."/>
            <person name="Kent A.D."/>
        </authorList>
    </citation>
    <scope>NUCLEOTIDE SEQUENCE</scope>
</reference>
<organism evidence="3">
    <name type="scientific">Fagus sylvatica</name>
    <name type="common">Beechnut</name>
    <dbReference type="NCBI Taxonomy" id="28930"/>
    <lineage>
        <taxon>Eukaryota</taxon>
        <taxon>Viridiplantae</taxon>
        <taxon>Streptophyta</taxon>
        <taxon>Embryophyta</taxon>
        <taxon>Tracheophyta</taxon>
        <taxon>Spermatophyta</taxon>
        <taxon>Magnoliopsida</taxon>
        <taxon>eudicotyledons</taxon>
        <taxon>Gunneridae</taxon>
        <taxon>Pentapetalae</taxon>
        <taxon>rosids</taxon>
        <taxon>fabids</taxon>
        <taxon>Fagales</taxon>
        <taxon>Fagaceae</taxon>
        <taxon>Fagus</taxon>
    </lineage>
</organism>
<dbReference type="InterPro" id="IPR014770">
    <property type="entry name" value="Munc13_1"/>
</dbReference>
<evidence type="ECO:0000259" key="1">
    <source>
        <dbReference type="PROSITE" id="PS51258"/>
    </source>
</evidence>